<reference evidence="3 4" key="1">
    <citation type="submission" date="2019-07" db="EMBL/GenBank/DDBJ databases">
        <title>Whole genome shotgun sequence of Cerasibacillus quisquiliarum NBRC 102429.</title>
        <authorList>
            <person name="Hosoyama A."/>
            <person name="Uohara A."/>
            <person name="Ohji S."/>
            <person name="Ichikawa N."/>
        </authorList>
    </citation>
    <scope>NUCLEOTIDE SEQUENCE [LARGE SCALE GENOMIC DNA]</scope>
    <source>
        <strain evidence="3 4">NBRC 102429</strain>
    </source>
</reference>
<dbReference type="GO" id="GO:0046872">
    <property type="term" value="F:metal ion binding"/>
    <property type="evidence" value="ECO:0007669"/>
    <property type="project" value="InterPro"/>
</dbReference>
<dbReference type="AlphaFoldDB" id="A0A511UXS3"/>
<sequence length="289" mass="33768">MRIRGWLIYSKQDAKENMSFIQWFLDEAKKLDIHLTFMLREDLQIGIMNQKPTILKQNKPIKRPHFAIVRTVEPLLQLHLEQLGIKTFNSSYISRICNNKILTHLEVNKLNIPMVNMFFYNRKDLTHNPPLPYPLIIKNPTGRGGREVFLVKNNHDWVHFLQQTAFEHVLIQTTDVQQGKDLRVFVIGKKIIGAVLRESDNDFRANFKLGGKATWYDLSQHERIFIQRIINHFDFGMVGIDFLFSYSGDLLFNEIEDVVGSRTLSSVSSINTVGKYLSFIKDNIKLEYQ</sequence>
<keyword evidence="1" id="KW-0547">Nucleotide-binding</keyword>
<dbReference type="PROSITE" id="PS50975">
    <property type="entry name" value="ATP_GRASP"/>
    <property type="match status" value="1"/>
</dbReference>
<dbReference type="PANTHER" id="PTHR21621">
    <property type="entry name" value="RIBOSOMAL PROTEIN S6 MODIFICATION PROTEIN"/>
    <property type="match status" value="1"/>
</dbReference>
<gene>
    <name evidence="3" type="primary">rimK_2</name>
    <name evidence="3" type="ORF">CQU01_16720</name>
</gene>
<evidence type="ECO:0000313" key="3">
    <source>
        <dbReference type="EMBL" id="GEN31434.1"/>
    </source>
</evidence>
<proteinExistence type="predicted"/>
<dbReference type="RefSeq" id="WP_146937631.1">
    <property type="nucleotide sequence ID" value="NZ_BJXW01000016.1"/>
</dbReference>
<protein>
    <submittedName>
        <fullName evidence="3">Alpha-L-glutamate ligase</fullName>
    </submittedName>
</protein>
<keyword evidence="3" id="KW-0436">Ligase</keyword>
<dbReference type="GO" id="GO:0005737">
    <property type="term" value="C:cytoplasm"/>
    <property type="evidence" value="ECO:0007669"/>
    <property type="project" value="TreeGrafter"/>
</dbReference>
<dbReference type="InterPro" id="IPR011761">
    <property type="entry name" value="ATP-grasp"/>
</dbReference>
<organism evidence="3 4">
    <name type="scientific">Cerasibacillus quisquiliarum</name>
    <dbReference type="NCBI Taxonomy" id="227865"/>
    <lineage>
        <taxon>Bacteria</taxon>
        <taxon>Bacillati</taxon>
        <taxon>Bacillota</taxon>
        <taxon>Bacilli</taxon>
        <taxon>Bacillales</taxon>
        <taxon>Bacillaceae</taxon>
        <taxon>Cerasibacillus</taxon>
    </lineage>
</organism>
<keyword evidence="4" id="KW-1185">Reference proteome</keyword>
<feature type="domain" description="ATP-grasp" evidence="2">
    <location>
        <begin position="104"/>
        <end position="281"/>
    </location>
</feature>
<dbReference type="OrthoDB" id="4426445at2"/>
<evidence type="ECO:0000259" key="2">
    <source>
        <dbReference type="PROSITE" id="PS50975"/>
    </source>
</evidence>
<dbReference type="InterPro" id="IPR013651">
    <property type="entry name" value="ATP-grasp_RimK-type"/>
</dbReference>
<dbReference type="Pfam" id="PF08443">
    <property type="entry name" value="RimK"/>
    <property type="match status" value="1"/>
</dbReference>
<dbReference type="EMBL" id="BJXW01000016">
    <property type="protein sequence ID" value="GEN31434.1"/>
    <property type="molecule type" value="Genomic_DNA"/>
</dbReference>
<evidence type="ECO:0000256" key="1">
    <source>
        <dbReference type="PROSITE-ProRule" id="PRU00409"/>
    </source>
</evidence>
<name>A0A511UXS3_9BACI</name>
<keyword evidence="1" id="KW-0067">ATP-binding</keyword>
<dbReference type="Gene3D" id="3.40.50.20">
    <property type="match status" value="1"/>
</dbReference>
<dbReference type="Proteomes" id="UP000321491">
    <property type="component" value="Unassembled WGS sequence"/>
</dbReference>
<comment type="caution">
    <text evidence="3">The sequence shown here is derived from an EMBL/GenBank/DDBJ whole genome shotgun (WGS) entry which is preliminary data.</text>
</comment>
<dbReference type="PANTHER" id="PTHR21621:SF0">
    <property type="entry name" value="BETA-CITRYLGLUTAMATE SYNTHASE B-RELATED"/>
    <property type="match status" value="1"/>
</dbReference>
<dbReference type="GO" id="GO:0016879">
    <property type="term" value="F:ligase activity, forming carbon-nitrogen bonds"/>
    <property type="evidence" value="ECO:0007669"/>
    <property type="project" value="TreeGrafter"/>
</dbReference>
<dbReference type="GO" id="GO:0005524">
    <property type="term" value="F:ATP binding"/>
    <property type="evidence" value="ECO:0007669"/>
    <property type="project" value="UniProtKB-UniRule"/>
</dbReference>
<dbReference type="Gene3D" id="3.30.470.20">
    <property type="entry name" value="ATP-grasp fold, B domain"/>
    <property type="match status" value="1"/>
</dbReference>
<dbReference type="SUPFAM" id="SSF56059">
    <property type="entry name" value="Glutathione synthetase ATP-binding domain-like"/>
    <property type="match status" value="1"/>
</dbReference>
<evidence type="ECO:0000313" key="4">
    <source>
        <dbReference type="Proteomes" id="UP000321491"/>
    </source>
</evidence>
<accession>A0A511UXS3</accession>